<keyword evidence="10 12" id="KW-1208">Phospholipid metabolism</keyword>
<evidence type="ECO:0000256" key="11">
    <source>
        <dbReference type="ARBA" id="ARBA00023317"/>
    </source>
</evidence>
<keyword evidence="6 12" id="KW-0472">Membrane</keyword>
<dbReference type="InterPro" id="IPR033177">
    <property type="entry name" value="PSD-B"/>
</dbReference>
<protein>
    <recommendedName>
        <fullName evidence="12">Phosphatidylserine decarboxylase proenzyme</fullName>
        <ecNumber evidence="12">4.1.1.65</ecNumber>
    </recommendedName>
    <component>
        <recommendedName>
            <fullName evidence="12">Phosphatidylserine decarboxylase alpha chain</fullName>
        </recommendedName>
    </component>
    <component>
        <recommendedName>
            <fullName evidence="12">Phosphatidylserine decarboxylase beta chain</fullName>
        </recommendedName>
    </component>
</protein>
<evidence type="ECO:0000256" key="7">
    <source>
        <dbReference type="ARBA" id="ARBA00023145"/>
    </source>
</evidence>
<keyword evidence="9 12" id="KW-0456">Lyase</keyword>
<proteinExistence type="inferred from homology"/>
<keyword evidence="5 12" id="KW-0443">Lipid metabolism</keyword>
<organism evidence="13 14">
    <name type="scientific">Heyndrickxia acidicola</name>
    <dbReference type="NCBI Taxonomy" id="209389"/>
    <lineage>
        <taxon>Bacteria</taxon>
        <taxon>Bacillati</taxon>
        <taxon>Bacillota</taxon>
        <taxon>Bacilli</taxon>
        <taxon>Bacillales</taxon>
        <taxon>Bacillaceae</taxon>
        <taxon>Heyndrickxia</taxon>
    </lineage>
</organism>
<evidence type="ECO:0000256" key="12">
    <source>
        <dbReference type="HAMAP-Rule" id="MF_00662"/>
    </source>
</evidence>
<evidence type="ECO:0000256" key="4">
    <source>
        <dbReference type="ARBA" id="ARBA00022793"/>
    </source>
</evidence>
<feature type="active site" description="Charge relay system; for autoendoproteolytic cleavage activity" evidence="12">
    <location>
        <position position="142"/>
    </location>
</feature>
<keyword evidence="14" id="KW-1185">Reference proteome</keyword>
<comment type="function">
    <text evidence="12">Catalyzes the formation of phosphatidylethanolamine (PtdEtn) from phosphatidylserine (PtdSer).</text>
</comment>
<dbReference type="RefSeq" id="WP_066262006.1">
    <property type="nucleotide sequence ID" value="NZ_JARMAB010000030.1"/>
</dbReference>
<reference evidence="13 14" key="1">
    <citation type="submission" date="2023-03" db="EMBL/GenBank/DDBJ databases">
        <title>Bacillus Genome Sequencing.</title>
        <authorList>
            <person name="Dunlap C."/>
        </authorList>
    </citation>
    <scope>NUCLEOTIDE SEQUENCE [LARGE SCALE GENOMIC DNA]</scope>
    <source>
        <strain evidence="13 14">B-23453</strain>
    </source>
</reference>
<keyword evidence="3 12" id="KW-0444">Lipid biosynthesis</keyword>
<keyword evidence="8 12" id="KW-0594">Phospholipid biosynthesis</keyword>
<gene>
    <name evidence="12" type="primary">psd</name>
    <name evidence="13" type="ORF">P4T90_18570</name>
</gene>
<evidence type="ECO:0000256" key="2">
    <source>
        <dbReference type="ARBA" id="ARBA00022475"/>
    </source>
</evidence>
<evidence type="ECO:0000256" key="6">
    <source>
        <dbReference type="ARBA" id="ARBA00023136"/>
    </source>
</evidence>
<evidence type="ECO:0000313" key="14">
    <source>
        <dbReference type="Proteomes" id="UP001341444"/>
    </source>
</evidence>
<dbReference type="EC" id="4.1.1.65" evidence="12"/>
<dbReference type="NCBIfam" id="TIGR00163">
    <property type="entry name" value="PS_decarb"/>
    <property type="match status" value="1"/>
</dbReference>
<feature type="active site" description="Charge relay system; for autoendoproteolytic cleavage activity" evidence="12">
    <location>
        <position position="226"/>
    </location>
</feature>
<accession>A0ABU6MKL1</accession>
<evidence type="ECO:0000256" key="10">
    <source>
        <dbReference type="ARBA" id="ARBA00023264"/>
    </source>
</evidence>
<name>A0ABU6MKL1_9BACI</name>
<dbReference type="InterPro" id="IPR003817">
    <property type="entry name" value="PS_Dcarbxylase"/>
</dbReference>
<dbReference type="NCBIfam" id="NF002853">
    <property type="entry name" value="PRK03140.1"/>
    <property type="match status" value="1"/>
</dbReference>
<evidence type="ECO:0000256" key="1">
    <source>
        <dbReference type="ARBA" id="ARBA00005189"/>
    </source>
</evidence>
<comment type="caution">
    <text evidence="13">The sequence shown here is derived from an EMBL/GenBank/DDBJ whole genome shotgun (WGS) entry which is preliminary data.</text>
</comment>
<keyword evidence="4 12" id="KW-0210">Decarboxylase</keyword>
<dbReference type="HAMAP" id="MF_00662">
    <property type="entry name" value="PS_decarb_PSD_B_type1"/>
    <property type="match status" value="1"/>
</dbReference>
<comment type="similarity">
    <text evidence="12">Belongs to the phosphatidylserine decarboxylase family. PSD-B subfamily. Prokaryotic type I sub-subfamily.</text>
</comment>
<evidence type="ECO:0000256" key="5">
    <source>
        <dbReference type="ARBA" id="ARBA00023098"/>
    </source>
</evidence>
<feature type="chain" id="PRO_5044935904" description="Phosphatidylserine decarboxylase alpha chain" evidence="12">
    <location>
        <begin position="226"/>
        <end position="260"/>
    </location>
</feature>
<dbReference type="Pfam" id="PF02666">
    <property type="entry name" value="PS_Dcarbxylase"/>
    <property type="match status" value="1"/>
</dbReference>
<dbReference type="PANTHER" id="PTHR10067:SF6">
    <property type="entry name" value="PHOSPHATIDYLSERINE DECARBOXYLASE PROENZYME, MITOCHONDRIAL"/>
    <property type="match status" value="1"/>
</dbReference>
<dbReference type="InterPro" id="IPR033178">
    <property type="entry name" value="PSD_type1_pro"/>
</dbReference>
<evidence type="ECO:0000256" key="9">
    <source>
        <dbReference type="ARBA" id="ARBA00023239"/>
    </source>
</evidence>
<keyword evidence="11 12" id="KW-0670">Pyruvate</keyword>
<evidence type="ECO:0000256" key="3">
    <source>
        <dbReference type="ARBA" id="ARBA00022516"/>
    </source>
</evidence>
<comment type="catalytic activity">
    <reaction evidence="12">
        <text>a 1,2-diacyl-sn-glycero-3-phospho-L-serine + H(+) = a 1,2-diacyl-sn-glycero-3-phosphoethanolamine + CO2</text>
        <dbReference type="Rhea" id="RHEA:20828"/>
        <dbReference type="ChEBI" id="CHEBI:15378"/>
        <dbReference type="ChEBI" id="CHEBI:16526"/>
        <dbReference type="ChEBI" id="CHEBI:57262"/>
        <dbReference type="ChEBI" id="CHEBI:64612"/>
        <dbReference type="EC" id="4.1.1.65"/>
    </reaction>
</comment>
<evidence type="ECO:0000313" key="13">
    <source>
        <dbReference type="EMBL" id="MED1205055.1"/>
    </source>
</evidence>
<comment type="subcellular location">
    <subcellularLocation>
        <location evidence="12">Cell membrane</location>
        <topology evidence="12">Peripheral membrane protein</topology>
    </subcellularLocation>
</comment>
<feature type="active site" description="Schiff-base intermediate with substrate; via pyruvic acid; for decarboxylase activity" evidence="12">
    <location>
        <position position="226"/>
    </location>
</feature>
<comment type="cofactor">
    <cofactor evidence="12">
        <name>pyruvate</name>
        <dbReference type="ChEBI" id="CHEBI:15361"/>
    </cofactor>
    <text evidence="12">Binds 1 pyruvoyl group covalently per subunit.</text>
</comment>
<feature type="active site" description="Charge relay system; for autoendoproteolytic cleavage activity" evidence="12">
    <location>
        <position position="86"/>
    </location>
</feature>
<dbReference type="PANTHER" id="PTHR10067">
    <property type="entry name" value="PHOSPHATIDYLSERINE DECARBOXYLASE"/>
    <property type="match status" value="1"/>
</dbReference>
<comment type="pathway">
    <text evidence="1">Lipid metabolism.</text>
</comment>
<dbReference type="EMBL" id="JARMAB010000030">
    <property type="protein sequence ID" value="MED1205055.1"/>
    <property type="molecule type" value="Genomic_DNA"/>
</dbReference>
<dbReference type="Proteomes" id="UP001341444">
    <property type="component" value="Unassembled WGS sequence"/>
</dbReference>
<keyword evidence="2 12" id="KW-1003">Cell membrane</keyword>
<comment type="pathway">
    <text evidence="12">Phospholipid metabolism; phosphatidylethanolamine biosynthesis; phosphatidylethanolamine from CDP-diacylglycerol: step 2/2.</text>
</comment>
<sequence length="260" mass="30148">MEKWLYRFLIELTNHKFTSNLLKNFSRSRMSRLFINSYAKAYKINVEEMMDDIQSYQTLHEFFIRRLKSDARVIDPAEETVASPVDGVIEEFGTILPSKEILVKGKLYSIEEMLGDPARMEKYMDGSFVILYLSPSHYHRIHSPLNAHLVDQYVLGNRSYPVNKYGLKYGKSTLSKNYRVVSELKHHSAHIAMVKVGAMFINTIECTYKNENWKKGEEIAYFSFGSTVVLLFEKGTFTLNNKIKTPYHVKMGESIGSMHE</sequence>
<feature type="site" description="Cleavage (non-hydrolytic); by autocatalysis" evidence="12">
    <location>
        <begin position="225"/>
        <end position="226"/>
    </location>
</feature>
<comment type="subunit">
    <text evidence="12">Heterodimer of a large membrane-associated beta subunit and a small pyruvoyl-containing alpha subunit.</text>
</comment>
<keyword evidence="7 12" id="KW-0865">Zymogen</keyword>
<evidence type="ECO:0000256" key="8">
    <source>
        <dbReference type="ARBA" id="ARBA00023209"/>
    </source>
</evidence>
<feature type="modified residue" description="Pyruvic acid (Ser); by autocatalysis" evidence="12">
    <location>
        <position position="226"/>
    </location>
</feature>
<dbReference type="GO" id="GO:0004609">
    <property type="term" value="F:phosphatidylserine decarboxylase activity"/>
    <property type="evidence" value="ECO:0007669"/>
    <property type="project" value="UniProtKB-EC"/>
</dbReference>
<feature type="chain" id="PRO_5044935905" description="Phosphatidylserine decarboxylase beta chain" evidence="12">
    <location>
        <begin position="1"/>
        <end position="225"/>
    </location>
</feature>
<comment type="PTM">
    <text evidence="12">Is synthesized initially as an inactive proenzyme. Formation of the active enzyme involves a self-maturation process in which the active site pyruvoyl group is generated from an internal serine residue via an autocatalytic post-translational modification. Two non-identical subunits are generated from the proenzyme in this reaction, and the pyruvate is formed at the N-terminus of the alpha chain, which is derived from the carboxyl end of the proenzyme. The autoendoproteolytic cleavage occurs by a canonical serine protease mechanism, in which the side chain hydroxyl group of the serine supplies its oxygen atom to form the C-terminus of the beta chain, while the remainder of the serine residue undergoes an oxidative deamination to produce ammonia and the pyruvoyl prosthetic group on the alpha chain. During this reaction, the Ser that is part of the protease active site of the proenzyme becomes the pyruvoyl prosthetic group, which constitutes an essential element of the active site of the mature decarboxylase.</text>
</comment>